<feature type="domain" description="Centrosomin N-terminal motif 1" evidence="5">
    <location>
        <begin position="136"/>
        <end position="210"/>
    </location>
</feature>
<reference evidence="8" key="3">
    <citation type="submission" date="2025-04" db="UniProtKB">
        <authorList>
            <consortium name="RefSeq"/>
        </authorList>
    </citation>
    <scope>IDENTIFICATION</scope>
    <source>
        <strain evidence="8">CBS 781.70</strain>
    </source>
</reference>
<dbReference type="InterPro" id="IPR012943">
    <property type="entry name" value="Cnn_1N"/>
</dbReference>
<evidence type="ECO:0000256" key="2">
    <source>
        <dbReference type="ARBA" id="ARBA00022490"/>
    </source>
</evidence>
<sequence>MSNRSPFSSSQTHLERTMSSSPSDTRSRRRGPRTLPSSPTSRPTSLAVEPKSEYLRDILRDKSARHDRARSTPRRPDSQSGPNSTASYIDSWVAAIEDDHPNNPIRPVRPRTRRASSVNTAANEGKIAPGIQRGLSMKDMDTLLDKQSKENFDLKLRICLQEEKMKKLGKELEETREIVEESRGLREEVATLKQEKTESQQQMEALQAENEELRKVNDGNLAVYENALKVLEERGVALDEAAEIIHDLQHRLTELDTAYETLNRSTTTAVEAHDSAYASAEPSINHQLSIHNPKVPVHVRSRDDLDLPKDIRPPTSYYDSDYFSASASSPRTEPNTPRSLPRTGGISQGRYPYPAKAGGVNRHATDITGSRESIRSSSSDGRENPRGAPHARDLVFQYGTQHPRPLTRTVRTSSPVRASGVVASFAERQKIAGLLPSSLLNESIGGFNASGHENNAATPTQSSTAQPYSAGLNTYPHPHPALRAVYLTHPPDGVSRPPPSLSQQNPNSSHPPMLSCSPADPVRSRPSHPPPGLKFGDTDDDFEEGDTTLVPEDDVAGLAGALSVKSLGRYSEGDARTDAATDAGTEVDVDIGNQGLRRYPEWPGSSMGMSLNNPRGCGKTVGGDRKRSVSDMGRRMAAPPAMHGDLIPVEKQELDTRLGKMDEKREGRRESRRESLTRRLEPPAGFLSFGKFGRKG</sequence>
<feature type="region of interest" description="Disordered" evidence="4">
    <location>
        <begin position="1"/>
        <end position="121"/>
    </location>
</feature>
<name>A0A6G1G7W8_9PEZI</name>
<dbReference type="OrthoDB" id="10251744at2759"/>
<accession>A0A6G1G7W8</accession>
<evidence type="ECO:0000313" key="6">
    <source>
        <dbReference type="EMBL" id="KAF1813949.1"/>
    </source>
</evidence>
<evidence type="ECO:0000256" key="4">
    <source>
        <dbReference type="SAM" id="MobiDB-lite"/>
    </source>
</evidence>
<keyword evidence="3" id="KW-0175">Coiled coil</keyword>
<feature type="region of interest" description="Disordered" evidence="4">
    <location>
        <begin position="571"/>
        <end position="696"/>
    </location>
</feature>
<feature type="compositionally biased region" description="Polar residues" evidence="4">
    <location>
        <begin position="78"/>
        <end position="88"/>
    </location>
</feature>
<feature type="region of interest" description="Disordered" evidence="4">
    <location>
        <begin position="450"/>
        <end position="554"/>
    </location>
</feature>
<feature type="compositionally biased region" description="Basic and acidic residues" evidence="4">
    <location>
        <begin position="648"/>
        <end position="681"/>
    </location>
</feature>
<dbReference type="GeneID" id="54415639"/>
<reference evidence="8" key="2">
    <citation type="submission" date="2020-04" db="EMBL/GenBank/DDBJ databases">
        <authorList>
            <consortium name="NCBI Genome Project"/>
        </authorList>
    </citation>
    <scope>NUCLEOTIDE SEQUENCE</scope>
    <source>
        <strain evidence="8">CBS 781.70</strain>
    </source>
</reference>
<dbReference type="Pfam" id="PF07989">
    <property type="entry name" value="Cnn_1N"/>
    <property type="match status" value="1"/>
</dbReference>
<feature type="region of interest" description="Disordered" evidence="4">
    <location>
        <begin position="284"/>
        <end position="389"/>
    </location>
</feature>
<evidence type="ECO:0000259" key="5">
    <source>
        <dbReference type="Pfam" id="PF07989"/>
    </source>
</evidence>
<feature type="compositionally biased region" description="Low complexity" evidence="4">
    <location>
        <begin position="501"/>
        <end position="512"/>
    </location>
</feature>
<organism evidence="6">
    <name type="scientific">Eremomyces bilateralis CBS 781.70</name>
    <dbReference type="NCBI Taxonomy" id="1392243"/>
    <lineage>
        <taxon>Eukaryota</taxon>
        <taxon>Fungi</taxon>
        <taxon>Dikarya</taxon>
        <taxon>Ascomycota</taxon>
        <taxon>Pezizomycotina</taxon>
        <taxon>Dothideomycetes</taxon>
        <taxon>Dothideomycetes incertae sedis</taxon>
        <taxon>Eremomycetales</taxon>
        <taxon>Eremomycetaceae</taxon>
        <taxon>Eremomyces</taxon>
    </lineage>
</organism>
<dbReference type="GO" id="GO:0005815">
    <property type="term" value="C:microtubule organizing center"/>
    <property type="evidence" value="ECO:0007669"/>
    <property type="project" value="InterPro"/>
</dbReference>
<comment type="subcellular location">
    <subcellularLocation>
        <location evidence="1">Cytoplasm</location>
    </subcellularLocation>
</comment>
<feature type="compositionally biased region" description="Basic and acidic residues" evidence="4">
    <location>
        <begin position="622"/>
        <end position="634"/>
    </location>
</feature>
<evidence type="ECO:0000256" key="1">
    <source>
        <dbReference type="ARBA" id="ARBA00004496"/>
    </source>
</evidence>
<feature type="compositionally biased region" description="Basic and acidic residues" evidence="4">
    <location>
        <begin position="300"/>
        <end position="312"/>
    </location>
</feature>
<feature type="compositionally biased region" description="Basic and acidic residues" evidence="4">
    <location>
        <begin position="380"/>
        <end position="389"/>
    </location>
</feature>
<feature type="compositionally biased region" description="Low complexity" evidence="4">
    <location>
        <begin position="33"/>
        <end position="45"/>
    </location>
</feature>
<evidence type="ECO:0000313" key="7">
    <source>
        <dbReference type="Proteomes" id="UP000504638"/>
    </source>
</evidence>
<feature type="compositionally biased region" description="Polar residues" evidence="4">
    <location>
        <begin position="1"/>
        <end position="12"/>
    </location>
</feature>
<dbReference type="EMBL" id="ML975154">
    <property type="protein sequence ID" value="KAF1813949.1"/>
    <property type="molecule type" value="Genomic_DNA"/>
</dbReference>
<keyword evidence="2" id="KW-0963">Cytoplasm</keyword>
<reference evidence="6 8" key="1">
    <citation type="submission" date="2020-01" db="EMBL/GenBank/DDBJ databases">
        <authorList>
            <consortium name="DOE Joint Genome Institute"/>
            <person name="Haridas S."/>
            <person name="Albert R."/>
            <person name="Binder M."/>
            <person name="Bloem J."/>
            <person name="Labutti K."/>
            <person name="Salamov A."/>
            <person name="Andreopoulos B."/>
            <person name="Baker S.E."/>
            <person name="Barry K."/>
            <person name="Bills G."/>
            <person name="Bluhm B.H."/>
            <person name="Cannon C."/>
            <person name="Castanera R."/>
            <person name="Culley D.E."/>
            <person name="Daum C."/>
            <person name="Ezra D."/>
            <person name="Gonzalez J.B."/>
            <person name="Henrissat B."/>
            <person name="Kuo A."/>
            <person name="Liang C."/>
            <person name="Lipzen A."/>
            <person name="Lutzoni F."/>
            <person name="Magnuson J."/>
            <person name="Mondo S."/>
            <person name="Nolan M."/>
            <person name="Ohm R."/>
            <person name="Pangilinan J."/>
            <person name="Park H.-J."/>
            <person name="Ramirez L."/>
            <person name="Alfaro M."/>
            <person name="Sun H."/>
            <person name="Tritt A."/>
            <person name="Yoshinaga Y."/>
            <person name="Zwiers L.-H."/>
            <person name="Turgeon B.G."/>
            <person name="Goodwin S.B."/>
            <person name="Spatafora J.W."/>
            <person name="Crous P.W."/>
            <person name="Grigoriev I.V."/>
        </authorList>
    </citation>
    <scope>NUCLEOTIDE SEQUENCE</scope>
    <source>
        <strain evidence="6 8">CBS 781.70</strain>
    </source>
</reference>
<feature type="coiled-coil region" evidence="3">
    <location>
        <begin position="175"/>
        <end position="265"/>
    </location>
</feature>
<evidence type="ECO:0000256" key="3">
    <source>
        <dbReference type="SAM" id="Coils"/>
    </source>
</evidence>
<feature type="compositionally biased region" description="Low complexity" evidence="4">
    <location>
        <begin position="316"/>
        <end position="329"/>
    </location>
</feature>
<keyword evidence="7" id="KW-1185">Reference proteome</keyword>
<protein>
    <recommendedName>
        <fullName evidence="5">Centrosomin N-terminal motif 1 domain-containing protein</fullName>
    </recommendedName>
</protein>
<dbReference type="Proteomes" id="UP000504638">
    <property type="component" value="Unplaced"/>
</dbReference>
<feature type="compositionally biased region" description="Acidic residues" evidence="4">
    <location>
        <begin position="538"/>
        <end position="554"/>
    </location>
</feature>
<dbReference type="GO" id="GO:0005737">
    <property type="term" value="C:cytoplasm"/>
    <property type="evidence" value="ECO:0007669"/>
    <property type="project" value="UniProtKB-SubCell"/>
</dbReference>
<gene>
    <name evidence="6 8" type="ORF">P152DRAFT_298930</name>
</gene>
<dbReference type="RefSeq" id="XP_033535580.1">
    <property type="nucleotide sequence ID" value="XM_033675069.1"/>
</dbReference>
<dbReference type="AlphaFoldDB" id="A0A6G1G7W8"/>
<feature type="compositionally biased region" description="Basic and acidic residues" evidence="4">
    <location>
        <begin position="50"/>
        <end position="77"/>
    </location>
</feature>
<feature type="compositionally biased region" description="Polar residues" evidence="4">
    <location>
        <begin position="451"/>
        <end position="467"/>
    </location>
</feature>
<proteinExistence type="predicted"/>
<evidence type="ECO:0000313" key="8">
    <source>
        <dbReference type="RefSeq" id="XP_033535580.1"/>
    </source>
</evidence>